<accession>A0A1E5L346</accession>
<name>A0A1E5L346_9FIRM</name>
<feature type="domain" description="HD-GYP" evidence="1">
    <location>
        <begin position="115"/>
        <end position="311"/>
    </location>
</feature>
<dbReference type="Proteomes" id="UP000095255">
    <property type="component" value="Unassembled WGS sequence"/>
</dbReference>
<evidence type="ECO:0000313" key="3">
    <source>
        <dbReference type="Proteomes" id="UP000095255"/>
    </source>
</evidence>
<dbReference type="SMART" id="SM00471">
    <property type="entry name" value="HDc"/>
    <property type="match status" value="1"/>
</dbReference>
<dbReference type="RefSeq" id="WP_069702992.1">
    <property type="nucleotide sequence ID" value="NZ_MJAT01000037.1"/>
</dbReference>
<dbReference type="AlphaFoldDB" id="A0A1E5L346"/>
<dbReference type="STRING" id="1390249.BHU72_08640"/>
<dbReference type="Gene3D" id="1.10.3210.10">
    <property type="entry name" value="Hypothetical protein af1432"/>
    <property type="match status" value="1"/>
</dbReference>
<dbReference type="PANTHER" id="PTHR43155">
    <property type="entry name" value="CYCLIC DI-GMP PHOSPHODIESTERASE PA4108-RELATED"/>
    <property type="match status" value="1"/>
</dbReference>
<dbReference type="EMBL" id="MJAT01000037">
    <property type="protein sequence ID" value="OEH84565.1"/>
    <property type="molecule type" value="Genomic_DNA"/>
</dbReference>
<dbReference type="OrthoDB" id="9759601at2"/>
<dbReference type="CDD" id="cd00077">
    <property type="entry name" value="HDc"/>
    <property type="match status" value="1"/>
</dbReference>
<sequence length="356" mass="40512">MSQKIYDHSIKPIDFCDDGDVLGEDIFSDHGKLILAQGTELNKDLIRKLKSMGIFAIQIRFSTENKNSDTVYYNTAHKQIITDAYRAIETILSVLWNRKTISVKEHEQHLVNLVQTTMSSGDILDIIQQIQVYDDYTCKHSLAVGTYATLLATWLGYGESDVKTIGLAGLLHDIGKTKVDLEIINKKDSLNFSQWDKVHRHPVYSHDIIKFNGFHDQHLLKAIAQHHERNDGSGYPKGLRAKDIHPYAQIIAVADSYHAMTTDKSYGKKKSHVDALKDLWNDAFCKLDPEIVLVFINGMMGKYMGRICQLTNGEAGKVVFIHRDEPTSPIVRVGRGEQAKYLDLRYEKRIKIKEIL</sequence>
<dbReference type="Pfam" id="PF13487">
    <property type="entry name" value="HD_5"/>
    <property type="match status" value="1"/>
</dbReference>
<dbReference type="InterPro" id="IPR037522">
    <property type="entry name" value="HD_GYP_dom"/>
</dbReference>
<reference evidence="2 3" key="1">
    <citation type="submission" date="2016-09" db="EMBL/GenBank/DDBJ databases">
        <title>Desulfuribacillus arsenicus sp. nov., an obligately anaerobic, dissimilatory arsenic- and antimonate-reducing bacterium isolated from anoxic sediments.</title>
        <authorList>
            <person name="Abin C.A."/>
            <person name="Hollibaugh J.T."/>
        </authorList>
    </citation>
    <scope>NUCLEOTIDE SEQUENCE [LARGE SCALE GENOMIC DNA]</scope>
    <source>
        <strain evidence="2 3">MLFW-2</strain>
    </source>
</reference>
<dbReference type="PANTHER" id="PTHR43155:SF2">
    <property type="entry name" value="CYCLIC DI-GMP PHOSPHODIESTERASE PA4108"/>
    <property type="match status" value="1"/>
</dbReference>
<dbReference type="NCBIfam" id="TIGR00277">
    <property type="entry name" value="HDIG"/>
    <property type="match status" value="1"/>
</dbReference>
<protein>
    <recommendedName>
        <fullName evidence="1">HD-GYP domain-containing protein</fullName>
    </recommendedName>
</protein>
<evidence type="ECO:0000313" key="2">
    <source>
        <dbReference type="EMBL" id="OEH84565.1"/>
    </source>
</evidence>
<dbReference type="InterPro" id="IPR003607">
    <property type="entry name" value="HD/PDEase_dom"/>
</dbReference>
<gene>
    <name evidence="2" type="ORF">BHU72_08640</name>
</gene>
<dbReference type="PROSITE" id="PS51832">
    <property type="entry name" value="HD_GYP"/>
    <property type="match status" value="1"/>
</dbReference>
<keyword evidence="3" id="KW-1185">Reference proteome</keyword>
<proteinExistence type="predicted"/>
<evidence type="ECO:0000259" key="1">
    <source>
        <dbReference type="PROSITE" id="PS51832"/>
    </source>
</evidence>
<dbReference type="SUPFAM" id="SSF109604">
    <property type="entry name" value="HD-domain/PDEase-like"/>
    <property type="match status" value="1"/>
</dbReference>
<comment type="caution">
    <text evidence="2">The sequence shown here is derived from an EMBL/GenBank/DDBJ whole genome shotgun (WGS) entry which is preliminary data.</text>
</comment>
<dbReference type="InterPro" id="IPR006675">
    <property type="entry name" value="HDIG_dom"/>
</dbReference>
<organism evidence="2 3">
    <name type="scientific">Desulfuribacillus stibiiarsenatis</name>
    <dbReference type="NCBI Taxonomy" id="1390249"/>
    <lineage>
        <taxon>Bacteria</taxon>
        <taxon>Bacillati</taxon>
        <taxon>Bacillota</taxon>
        <taxon>Desulfuribacillia</taxon>
        <taxon>Desulfuribacillales</taxon>
        <taxon>Desulfuribacillaceae</taxon>
        <taxon>Desulfuribacillus</taxon>
    </lineage>
</organism>